<reference evidence="9" key="1">
    <citation type="submission" date="2014-09" db="EMBL/GenBank/DDBJ databases">
        <title>Genome sequence of the luminous mushroom Mycena chlorophos for searching fungal bioluminescence genes.</title>
        <authorList>
            <person name="Tanaka Y."/>
            <person name="Kasuga D."/>
            <person name="Oba Y."/>
            <person name="Hase S."/>
            <person name="Sato K."/>
            <person name="Oba Y."/>
            <person name="Sakakibara Y."/>
        </authorList>
    </citation>
    <scope>NUCLEOTIDE SEQUENCE</scope>
</reference>
<dbReference type="PANTHER" id="PTHR45873">
    <property type="entry name" value="DNA POLYMERASE ETA"/>
    <property type="match status" value="1"/>
</dbReference>
<evidence type="ECO:0000256" key="1">
    <source>
        <dbReference type="ARBA" id="ARBA00004123"/>
    </source>
</evidence>
<sequence>MDTLWKGKEKAHDATHFQDLDPPITYRSILSANLGVRDPLRVIALCDSDAFYAACEMVRLNILDKPLVVLQWALLIAVNYEARKFGITRMMPLKEAKERCPGLIVVHVATYKEGEPEPGYWENPDTKTHKVSLDLYRRESIKVLHVYKEGLPENTEIEKASIDEAFFDLTRPVRQILLHRFPYLAQPPDDAPDGLDTPLPAPPDLSWHQASTVIPIDPRAEDIEAVQFSPQTWHDVALSIGAELMHQVRQEIKMKLNYTTSAGIARNKFLAKLCASHRKPMGQTILRNASIPNYLLGLPFQKIRFLGGKLGVALADEFDVSSVAELLPISLESMQQRFGEESIWVYQVLRGIDYTEVKAKSALNKSMLAAKNLPTPITNIADGYQWIRVLAAELALRLTEARETTPSLWPKTIVLHARNILDRDGRKSKQAPWPFVREVTVDVVAGAANKLWREFCDARAPMKVTGVSLGFTGIEGVETGLKRLDAFLKKPSSKREFDEAEDCTSAEKPVSTRGNSFVCKRCGHKATLSPSATRSDAEREEALSKLRLEHEDFHVALELSRVPEVDAAARPAKRRKKKDEGIAKFFTRDSRDA</sequence>
<dbReference type="InterPro" id="IPR017961">
    <property type="entry name" value="DNA_pol_Y-fam_little_finger"/>
</dbReference>
<keyword evidence="6" id="KW-0539">Nucleus</keyword>
<dbReference type="InterPro" id="IPR001126">
    <property type="entry name" value="UmuC"/>
</dbReference>
<proteinExistence type="predicted"/>
<evidence type="ECO:0000256" key="7">
    <source>
        <dbReference type="ARBA" id="ARBA00044975"/>
    </source>
</evidence>
<dbReference type="Pfam" id="PF11799">
    <property type="entry name" value="IMS_C"/>
    <property type="match status" value="1"/>
</dbReference>
<dbReference type="PANTHER" id="PTHR45873:SF1">
    <property type="entry name" value="DNA POLYMERASE ETA"/>
    <property type="match status" value="1"/>
</dbReference>
<dbReference type="SUPFAM" id="SSF100879">
    <property type="entry name" value="Lesion bypass DNA polymerase (Y-family), little finger domain"/>
    <property type="match status" value="1"/>
</dbReference>
<keyword evidence="3" id="KW-0479">Metal-binding</keyword>
<dbReference type="PROSITE" id="PS50173">
    <property type="entry name" value="UMUC"/>
    <property type="match status" value="1"/>
</dbReference>
<dbReference type="Gene3D" id="1.10.150.20">
    <property type="entry name" value="5' to 3' exonuclease, C-terminal subdomain"/>
    <property type="match status" value="1"/>
</dbReference>
<evidence type="ECO:0000313" key="10">
    <source>
        <dbReference type="Proteomes" id="UP000815677"/>
    </source>
</evidence>
<dbReference type="Gene3D" id="3.30.1490.100">
    <property type="entry name" value="DNA polymerase, Y-family, little finger domain"/>
    <property type="match status" value="1"/>
</dbReference>
<dbReference type="Pfam" id="PF00817">
    <property type="entry name" value="IMS"/>
    <property type="match status" value="1"/>
</dbReference>
<dbReference type="InterPro" id="IPR036775">
    <property type="entry name" value="DNA_pol_Y-fam_lit_finger_sf"/>
</dbReference>
<evidence type="ECO:0000313" key="9">
    <source>
        <dbReference type="EMBL" id="GAT60999.1"/>
    </source>
</evidence>
<name>A0ABQ0MD47_MYCCL</name>
<dbReference type="Gene3D" id="3.40.1170.60">
    <property type="match status" value="1"/>
</dbReference>
<dbReference type="InterPro" id="IPR052230">
    <property type="entry name" value="DNA_polymerase_eta"/>
</dbReference>
<evidence type="ECO:0000256" key="5">
    <source>
        <dbReference type="ARBA" id="ARBA00023204"/>
    </source>
</evidence>
<organism evidence="9 10">
    <name type="scientific">Mycena chlorophos</name>
    <name type="common">Agaric fungus</name>
    <name type="synonym">Agaricus chlorophos</name>
    <dbReference type="NCBI Taxonomy" id="658473"/>
    <lineage>
        <taxon>Eukaryota</taxon>
        <taxon>Fungi</taxon>
        <taxon>Dikarya</taxon>
        <taxon>Basidiomycota</taxon>
        <taxon>Agaricomycotina</taxon>
        <taxon>Agaricomycetes</taxon>
        <taxon>Agaricomycetidae</taxon>
        <taxon>Agaricales</taxon>
        <taxon>Marasmiineae</taxon>
        <taxon>Mycenaceae</taxon>
        <taxon>Mycena</taxon>
    </lineage>
</organism>
<dbReference type="Proteomes" id="UP000815677">
    <property type="component" value="Unassembled WGS sequence"/>
</dbReference>
<dbReference type="EMBL" id="DF849967">
    <property type="protein sequence ID" value="GAT60999.1"/>
    <property type="molecule type" value="Genomic_DNA"/>
</dbReference>
<dbReference type="Pfam" id="PF21704">
    <property type="entry name" value="POLH-Rev1_HhH"/>
    <property type="match status" value="1"/>
</dbReference>
<accession>A0ABQ0MD47</accession>
<keyword evidence="4" id="KW-0227">DNA damage</keyword>
<keyword evidence="10" id="KW-1185">Reference proteome</keyword>
<dbReference type="Gene3D" id="3.30.70.270">
    <property type="match status" value="1"/>
</dbReference>
<gene>
    <name evidence="9" type="ORF">MCHLO_17075</name>
</gene>
<evidence type="ECO:0000259" key="8">
    <source>
        <dbReference type="PROSITE" id="PS50173"/>
    </source>
</evidence>
<feature type="domain" description="UmuC" evidence="8">
    <location>
        <begin position="43"/>
        <end position="307"/>
    </location>
</feature>
<comment type="subcellular location">
    <subcellularLocation>
        <location evidence="1">Nucleus</location>
    </subcellularLocation>
</comment>
<evidence type="ECO:0000256" key="2">
    <source>
        <dbReference type="ARBA" id="ARBA00022679"/>
    </source>
</evidence>
<dbReference type="InterPro" id="IPR043502">
    <property type="entry name" value="DNA/RNA_pol_sf"/>
</dbReference>
<evidence type="ECO:0000256" key="3">
    <source>
        <dbReference type="ARBA" id="ARBA00022723"/>
    </source>
</evidence>
<protein>
    <recommendedName>
        <fullName evidence="7">DNA polymerase eta</fullName>
    </recommendedName>
</protein>
<keyword evidence="5" id="KW-0234">DNA repair</keyword>
<dbReference type="InterPro" id="IPR043128">
    <property type="entry name" value="Rev_trsase/Diguanyl_cyclase"/>
</dbReference>
<evidence type="ECO:0000256" key="4">
    <source>
        <dbReference type="ARBA" id="ARBA00022763"/>
    </source>
</evidence>
<evidence type="ECO:0000256" key="6">
    <source>
        <dbReference type="ARBA" id="ARBA00023242"/>
    </source>
</evidence>
<keyword evidence="2" id="KW-0808">Transferase</keyword>
<dbReference type="SUPFAM" id="SSF56672">
    <property type="entry name" value="DNA/RNA polymerases"/>
    <property type="match status" value="1"/>
</dbReference>